<dbReference type="Pfam" id="PF05983">
    <property type="entry name" value="Med7"/>
    <property type="match status" value="1"/>
</dbReference>
<dbReference type="GO" id="GO:0006357">
    <property type="term" value="P:regulation of transcription by RNA polymerase II"/>
    <property type="evidence" value="ECO:0007669"/>
    <property type="project" value="InterPro"/>
</dbReference>
<dbReference type="GO" id="GO:0016592">
    <property type="term" value="C:mediator complex"/>
    <property type="evidence" value="ECO:0007669"/>
    <property type="project" value="InterPro"/>
</dbReference>
<proteinExistence type="inferred from homology"/>
<feature type="region of interest" description="Disordered" evidence="8">
    <location>
        <begin position="192"/>
        <end position="232"/>
    </location>
</feature>
<dbReference type="InterPro" id="IPR009244">
    <property type="entry name" value="Mediatior_Med7"/>
</dbReference>
<dbReference type="InterPro" id="IPR037212">
    <property type="entry name" value="Med7/Med21-like"/>
</dbReference>
<evidence type="ECO:0000256" key="3">
    <source>
        <dbReference type="ARBA" id="ARBA00020631"/>
    </source>
</evidence>
<comment type="similarity">
    <text evidence="2 7">Belongs to the Mediator complex subunit 7 family.</text>
</comment>
<protein>
    <recommendedName>
        <fullName evidence="3 7">Mediator of RNA polymerase II transcription subunit 7</fullName>
    </recommendedName>
</protein>
<evidence type="ECO:0000256" key="5">
    <source>
        <dbReference type="ARBA" id="ARBA00023163"/>
    </source>
</evidence>
<dbReference type="GO" id="GO:0003712">
    <property type="term" value="F:transcription coregulator activity"/>
    <property type="evidence" value="ECO:0007669"/>
    <property type="project" value="InterPro"/>
</dbReference>
<sequence length="232" mass="27047">MEQQQSTGSAWPEPPKFYKRYTATNVERLKQAQTTQEYPDEPIKHPHLPDFLLRSMDPPVPPTESYAVFDQHWKVQDRLPTLQEQNIKQLFPTDKIDRVKELKRLNRTLLVQFLNLLETLSKNPEEFGKMIENISIIFINMHHILNEYRPHQAREALRILMEEQLEKKRHQTTQIKMKTQETMNMLEQYGLTISSSSSSSSSPSFCPPQLSETNHQTEAMDVDDAAQADNIA</sequence>
<evidence type="ECO:0000256" key="8">
    <source>
        <dbReference type="SAM" id="MobiDB-lite"/>
    </source>
</evidence>
<dbReference type="SUPFAM" id="SSF140718">
    <property type="entry name" value="Mediator hinge subcomplex-like"/>
    <property type="match status" value="1"/>
</dbReference>
<feature type="compositionally biased region" description="Low complexity" evidence="8">
    <location>
        <begin position="194"/>
        <end position="204"/>
    </location>
</feature>
<evidence type="ECO:0000256" key="4">
    <source>
        <dbReference type="ARBA" id="ARBA00023015"/>
    </source>
</evidence>
<dbReference type="InterPro" id="IPR044888">
    <property type="entry name" value="Mediatior_Med7_sf"/>
</dbReference>
<dbReference type="Gene3D" id="6.10.140.200">
    <property type="match status" value="1"/>
</dbReference>
<comment type="caution">
    <text evidence="9">The sequence shown here is derived from an EMBL/GenBank/DDBJ whole genome shotgun (WGS) entry which is preliminary data.</text>
</comment>
<dbReference type="PANTHER" id="PTHR21428:SF11">
    <property type="entry name" value="MEDIATOR OF RNA POLYMERASE II TRANSCRIPTION SUBUNIT 7"/>
    <property type="match status" value="1"/>
</dbReference>
<evidence type="ECO:0000256" key="2">
    <source>
        <dbReference type="ARBA" id="ARBA00009994"/>
    </source>
</evidence>
<comment type="function">
    <text evidence="7">Component of the Mediator complex, a coactivator involved in the regulated transcription of nearly all RNA polymerase II-dependent genes. Mediator functions as a bridge to convey information from gene-specific regulatory proteins to the basal RNA polymerase II transcription machinery.</text>
</comment>
<keyword evidence="10" id="KW-1185">Reference proteome</keyword>
<evidence type="ECO:0000313" key="9">
    <source>
        <dbReference type="EMBL" id="ORZ23221.1"/>
    </source>
</evidence>
<comment type="subcellular location">
    <subcellularLocation>
        <location evidence="1 7">Nucleus</location>
    </subcellularLocation>
</comment>
<gene>
    <name evidence="9" type="ORF">BCR42DRAFT_446927</name>
</gene>
<reference evidence="9 10" key="1">
    <citation type="submission" date="2016-07" db="EMBL/GenBank/DDBJ databases">
        <title>Pervasive Adenine N6-methylation of Active Genes in Fungi.</title>
        <authorList>
            <consortium name="DOE Joint Genome Institute"/>
            <person name="Mondo S.J."/>
            <person name="Dannebaum R.O."/>
            <person name="Kuo R.C."/>
            <person name="Labutti K."/>
            <person name="Haridas S."/>
            <person name="Kuo A."/>
            <person name="Salamov A."/>
            <person name="Ahrendt S.R."/>
            <person name="Lipzen A."/>
            <person name="Sullivan W."/>
            <person name="Andreopoulos W.B."/>
            <person name="Clum A."/>
            <person name="Lindquist E."/>
            <person name="Daum C."/>
            <person name="Ramamoorthy G.K."/>
            <person name="Gryganskyi A."/>
            <person name="Culley D."/>
            <person name="Magnuson J.K."/>
            <person name="James T.Y."/>
            <person name="O'Malley M.A."/>
            <person name="Stajich J.E."/>
            <person name="Spatafora J.W."/>
            <person name="Visel A."/>
            <person name="Grigoriev I.V."/>
        </authorList>
    </citation>
    <scope>NUCLEOTIDE SEQUENCE [LARGE SCALE GENOMIC DNA]</scope>
    <source>
        <strain evidence="9 10">NRRL 1336</strain>
    </source>
</reference>
<dbReference type="GO" id="GO:0070847">
    <property type="term" value="C:core mediator complex"/>
    <property type="evidence" value="ECO:0007669"/>
    <property type="project" value="TreeGrafter"/>
</dbReference>
<dbReference type="Gene3D" id="6.10.140.1520">
    <property type="match status" value="1"/>
</dbReference>
<keyword evidence="7" id="KW-0010">Activator</keyword>
<evidence type="ECO:0000256" key="7">
    <source>
        <dbReference type="RuleBase" id="RU364060"/>
    </source>
</evidence>
<name>A0A1X2IXM3_9FUNG</name>
<evidence type="ECO:0000313" key="10">
    <source>
        <dbReference type="Proteomes" id="UP000193560"/>
    </source>
</evidence>
<dbReference type="Proteomes" id="UP000193560">
    <property type="component" value="Unassembled WGS sequence"/>
</dbReference>
<dbReference type="AlphaFoldDB" id="A0A1X2IXM3"/>
<dbReference type="OrthoDB" id="10253553at2759"/>
<comment type="subunit">
    <text evidence="7">Component of the Mediator complex.</text>
</comment>
<dbReference type="PANTHER" id="PTHR21428">
    <property type="entry name" value="MEDIATOR OF RNA POLYMERASE II TRANSCRIPTION SUBUNIT 7"/>
    <property type="match status" value="1"/>
</dbReference>
<keyword evidence="5 7" id="KW-0804">Transcription</keyword>
<keyword evidence="6 7" id="KW-0539">Nucleus</keyword>
<dbReference type="STRING" id="90262.A0A1X2IXM3"/>
<dbReference type="EMBL" id="MCGE01000003">
    <property type="protein sequence ID" value="ORZ23221.1"/>
    <property type="molecule type" value="Genomic_DNA"/>
</dbReference>
<accession>A0A1X2IXM3</accession>
<keyword evidence="4 7" id="KW-0805">Transcription regulation</keyword>
<organism evidence="9 10">
    <name type="scientific">Absidia repens</name>
    <dbReference type="NCBI Taxonomy" id="90262"/>
    <lineage>
        <taxon>Eukaryota</taxon>
        <taxon>Fungi</taxon>
        <taxon>Fungi incertae sedis</taxon>
        <taxon>Mucoromycota</taxon>
        <taxon>Mucoromycotina</taxon>
        <taxon>Mucoromycetes</taxon>
        <taxon>Mucorales</taxon>
        <taxon>Cunninghamellaceae</taxon>
        <taxon>Absidia</taxon>
    </lineage>
</organism>
<evidence type="ECO:0000256" key="1">
    <source>
        <dbReference type="ARBA" id="ARBA00004123"/>
    </source>
</evidence>
<evidence type="ECO:0000256" key="6">
    <source>
        <dbReference type="ARBA" id="ARBA00023242"/>
    </source>
</evidence>